<organism evidence="1 2">
    <name type="scientific">Streptomyces kaempferi</name>
    <dbReference type="NCBI Taxonomy" id="333725"/>
    <lineage>
        <taxon>Bacteria</taxon>
        <taxon>Bacillati</taxon>
        <taxon>Actinomycetota</taxon>
        <taxon>Actinomycetes</taxon>
        <taxon>Kitasatosporales</taxon>
        <taxon>Streptomycetaceae</taxon>
        <taxon>Streptomyces</taxon>
    </lineage>
</organism>
<proteinExistence type="predicted"/>
<reference evidence="2" key="1">
    <citation type="journal article" date="2019" name="Int. J. Syst. Evol. Microbiol.">
        <title>The Global Catalogue of Microorganisms (GCM) 10K type strain sequencing project: providing services to taxonomists for standard genome sequencing and annotation.</title>
        <authorList>
            <consortium name="The Broad Institute Genomics Platform"/>
            <consortium name="The Broad Institute Genome Sequencing Center for Infectious Disease"/>
            <person name="Wu L."/>
            <person name="Ma J."/>
        </authorList>
    </citation>
    <scope>NUCLEOTIDE SEQUENCE [LARGE SCALE GENOMIC DNA]</scope>
    <source>
        <strain evidence="2">CGMCC 4.7020</strain>
    </source>
</reference>
<accession>A0ABW3XLS6</accession>
<name>A0ABW3XLS6_9ACTN</name>
<keyword evidence="2" id="KW-1185">Reference proteome</keyword>
<evidence type="ECO:0008006" key="3">
    <source>
        <dbReference type="Google" id="ProtNLM"/>
    </source>
</evidence>
<evidence type="ECO:0000313" key="1">
    <source>
        <dbReference type="EMBL" id="MFD1309841.1"/>
    </source>
</evidence>
<dbReference type="RefSeq" id="WP_381329236.1">
    <property type="nucleotide sequence ID" value="NZ_JBHTMM010000043.1"/>
</dbReference>
<comment type="caution">
    <text evidence="1">The sequence shown here is derived from an EMBL/GenBank/DDBJ whole genome shotgun (WGS) entry which is preliminary data.</text>
</comment>
<dbReference type="EMBL" id="JBHTMM010000043">
    <property type="protein sequence ID" value="MFD1309841.1"/>
    <property type="molecule type" value="Genomic_DNA"/>
</dbReference>
<protein>
    <recommendedName>
        <fullName evidence="3">PRL2-8</fullName>
    </recommendedName>
</protein>
<evidence type="ECO:0000313" key="2">
    <source>
        <dbReference type="Proteomes" id="UP001597058"/>
    </source>
</evidence>
<sequence length="52" mass="5892">MARDQCPQCEEHARLHAGNWLGLGEQSKPCGPCEDHANNGCPDKRKKKSSWW</sequence>
<dbReference type="Proteomes" id="UP001597058">
    <property type="component" value="Unassembled WGS sequence"/>
</dbReference>
<gene>
    <name evidence="1" type="ORF">ACFQ5X_28770</name>
</gene>